<dbReference type="Pfam" id="PF00595">
    <property type="entry name" value="PDZ"/>
    <property type="match status" value="1"/>
</dbReference>
<evidence type="ECO:0000259" key="3">
    <source>
        <dbReference type="PROSITE" id="PS50106"/>
    </source>
</evidence>
<dbReference type="OrthoDB" id="123971at2759"/>
<keyword evidence="2" id="KW-1133">Transmembrane helix</keyword>
<comment type="caution">
    <text evidence="4">The sequence shown here is derived from an EMBL/GenBank/DDBJ whole genome shotgun (WGS) entry which is preliminary data.</text>
</comment>
<sequence length="395" mass="42833">MWTNGHSFVFTSPIKSSMCEQLANGDGEIRKCEIFKDPKQGFGINIGGGTDAPYVKGNTGIFVSRVRRDELLDLICEGDRIIAVNDIILENKKHREAVSLLNSLEGVCTFTLERKSFNVNEIPPSENKVLTFSTQPSTLNETISNVNLASEGNTDVILENKHNLASESDTNVELQVPNSSESEVIGRQSSPVSEIISNDGNSVASESKDSNIEAPNSSENEVIGRQPSLADESISAGSYSVASECKDSSIEIRDPISAGNEVHDRKPSPVSELVFNDGYSVASENKDSNIEIRASNSSISEVLTITSTQPSTLNETISNGSYSLVSENKHANIELQVPNSSESEVILYRQPSPVKELMYSRKPSPLMELFFLGVGTCALLGLVFVGYRNLSKKSG</sequence>
<evidence type="ECO:0000313" key="4">
    <source>
        <dbReference type="EMBL" id="CAD2159870.1"/>
    </source>
</evidence>
<dbReference type="SMART" id="SM00228">
    <property type="entry name" value="PDZ"/>
    <property type="match status" value="1"/>
</dbReference>
<proteinExistence type="predicted"/>
<dbReference type="EMBL" id="CAJEWN010000076">
    <property type="protein sequence ID" value="CAD2159870.1"/>
    <property type="molecule type" value="Genomic_DNA"/>
</dbReference>
<protein>
    <recommendedName>
        <fullName evidence="3">PDZ domain-containing protein</fullName>
    </recommendedName>
</protein>
<organism evidence="4 5">
    <name type="scientific">Meloidogyne enterolobii</name>
    <name type="common">Root-knot nematode worm</name>
    <name type="synonym">Meloidogyne mayaguensis</name>
    <dbReference type="NCBI Taxonomy" id="390850"/>
    <lineage>
        <taxon>Eukaryota</taxon>
        <taxon>Metazoa</taxon>
        <taxon>Ecdysozoa</taxon>
        <taxon>Nematoda</taxon>
        <taxon>Chromadorea</taxon>
        <taxon>Rhabditida</taxon>
        <taxon>Tylenchina</taxon>
        <taxon>Tylenchomorpha</taxon>
        <taxon>Tylenchoidea</taxon>
        <taxon>Meloidogynidae</taxon>
        <taxon>Meloidogyninae</taxon>
        <taxon>Meloidogyne</taxon>
    </lineage>
</organism>
<dbReference type="PROSITE" id="PS50106">
    <property type="entry name" value="PDZ"/>
    <property type="match status" value="1"/>
</dbReference>
<dbReference type="AlphaFoldDB" id="A0A6V7UJQ4"/>
<name>A0A6V7UJQ4_MELEN</name>
<accession>A0A6V7UJQ4</accession>
<feature type="domain" description="PDZ" evidence="3">
    <location>
        <begin position="31"/>
        <end position="116"/>
    </location>
</feature>
<feature type="region of interest" description="Disordered" evidence="1">
    <location>
        <begin position="168"/>
        <end position="226"/>
    </location>
</feature>
<reference evidence="4 5" key="1">
    <citation type="submission" date="2020-08" db="EMBL/GenBank/DDBJ databases">
        <authorList>
            <person name="Koutsovoulos G."/>
            <person name="Danchin GJ E."/>
        </authorList>
    </citation>
    <scope>NUCLEOTIDE SEQUENCE [LARGE SCALE GENOMIC DNA]</scope>
</reference>
<keyword evidence="2" id="KW-0812">Transmembrane</keyword>
<gene>
    <name evidence="4" type="ORF">MENT_LOCUS13948</name>
</gene>
<evidence type="ECO:0000256" key="2">
    <source>
        <dbReference type="SAM" id="Phobius"/>
    </source>
</evidence>
<feature type="compositionally biased region" description="Polar residues" evidence="1">
    <location>
        <begin position="168"/>
        <end position="205"/>
    </location>
</feature>
<evidence type="ECO:0000256" key="1">
    <source>
        <dbReference type="SAM" id="MobiDB-lite"/>
    </source>
</evidence>
<feature type="transmembrane region" description="Helical" evidence="2">
    <location>
        <begin position="369"/>
        <end position="387"/>
    </location>
</feature>
<dbReference type="InterPro" id="IPR001478">
    <property type="entry name" value="PDZ"/>
</dbReference>
<dbReference type="InterPro" id="IPR036034">
    <property type="entry name" value="PDZ_sf"/>
</dbReference>
<dbReference type="SUPFAM" id="SSF50156">
    <property type="entry name" value="PDZ domain-like"/>
    <property type="match status" value="1"/>
</dbReference>
<keyword evidence="2" id="KW-0472">Membrane</keyword>
<evidence type="ECO:0000313" key="5">
    <source>
        <dbReference type="Proteomes" id="UP000580250"/>
    </source>
</evidence>
<dbReference type="Proteomes" id="UP000580250">
    <property type="component" value="Unassembled WGS sequence"/>
</dbReference>
<dbReference type="Gene3D" id="2.30.42.10">
    <property type="match status" value="1"/>
</dbReference>